<dbReference type="EMBL" id="MH304845">
    <property type="protein sequence ID" value="AXP85357.1"/>
    <property type="molecule type" value="Genomic_DNA"/>
</dbReference>
<sequence length="199" mass="23136">MVRYLGPKLHVIRRLRTHCLPGFSTKVNSQIGTLKKPLSAYGERLEEKQKVRFNYGLTNRQLKTYLEVTQRMPGPSGINLLMLLEMRLDATLFRIGVSSSIQQGRQWITHGHIFVNYSLIKSPSFQLRPGDLIHINPLNLNIISLIKRNLIERRGMLEKERETPLECAHKLCYSSLKILILRPIYPREAMFKFNDLLLL</sequence>
<accession>A0A346KN66</accession>
<dbReference type="AlphaFoldDB" id="A0A346KN66"/>
<evidence type="ECO:0000313" key="9">
    <source>
        <dbReference type="EMBL" id="AXP85357.1"/>
    </source>
</evidence>
<evidence type="ECO:0000256" key="1">
    <source>
        <dbReference type="ARBA" id="ARBA00007465"/>
    </source>
</evidence>
<dbReference type="Pfam" id="PF01479">
    <property type="entry name" value="S4"/>
    <property type="match status" value="1"/>
</dbReference>
<dbReference type="GO" id="GO:0015935">
    <property type="term" value="C:small ribosomal subunit"/>
    <property type="evidence" value="ECO:0007669"/>
    <property type="project" value="TreeGrafter"/>
</dbReference>
<feature type="domain" description="Small ribosomal subunit protein uS4 N-terminal" evidence="8">
    <location>
        <begin position="3"/>
        <end position="85"/>
    </location>
</feature>
<feature type="domain" description="RNA-binding S4" evidence="7">
    <location>
        <begin position="86"/>
        <end position="151"/>
    </location>
</feature>
<dbReference type="InterPro" id="IPR002942">
    <property type="entry name" value="S4_RNA-bd"/>
</dbReference>
<reference evidence="9" key="1">
    <citation type="submission" date="2018-05" db="EMBL/GenBank/DDBJ databases">
        <title>A widespread coral-associated apicomplexan with an unusual plastid.</title>
        <authorList>
            <person name="Kwong W.K."/>
            <person name="Keeling P.J."/>
        </authorList>
    </citation>
    <scope>NUCLEOTIDE SEQUENCE</scope>
</reference>
<evidence type="ECO:0000256" key="5">
    <source>
        <dbReference type="ARBA" id="ARBA00023274"/>
    </source>
</evidence>
<evidence type="ECO:0000259" key="7">
    <source>
        <dbReference type="SMART" id="SM00363"/>
    </source>
</evidence>
<evidence type="ECO:0000256" key="2">
    <source>
        <dbReference type="ARBA" id="ARBA00022730"/>
    </source>
</evidence>
<keyword evidence="2" id="KW-0699">rRNA-binding</keyword>
<dbReference type="PROSITE" id="PS50889">
    <property type="entry name" value="S4"/>
    <property type="match status" value="1"/>
</dbReference>
<dbReference type="GO" id="GO:0003735">
    <property type="term" value="F:structural constituent of ribosome"/>
    <property type="evidence" value="ECO:0007669"/>
    <property type="project" value="TreeGrafter"/>
</dbReference>
<dbReference type="InterPro" id="IPR022801">
    <property type="entry name" value="Ribosomal_uS4"/>
</dbReference>
<keyword evidence="5" id="KW-0687">Ribonucleoprotein</keyword>
<dbReference type="SMART" id="SM01390">
    <property type="entry name" value="Ribosomal_S4"/>
    <property type="match status" value="1"/>
</dbReference>
<keyword evidence="3 6" id="KW-0694">RNA-binding</keyword>
<dbReference type="GO" id="GO:0042274">
    <property type="term" value="P:ribosomal small subunit biogenesis"/>
    <property type="evidence" value="ECO:0007669"/>
    <property type="project" value="TreeGrafter"/>
</dbReference>
<evidence type="ECO:0000256" key="3">
    <source>
        <dbReference type="ARBA" id="ARBA00022884"/>
    </source>
</evidence>
<evidence type="ECO:0000256" key="4">
    <source>
        <dbReference type="ARBA" id="ARBA00022980"/>
    </source>
</evidence>
<organism evidence="9">
    <name type="scientific">Apicomplexa sp. WK-2018_Corallicola</name>
    <dbReference type="NCBI Taxonomy" id="2304055"/>
    <lineage>
        <taxon>Eukaryota</taxon>
        <taxon>Sar</taxon>
        <taxon>Alveolata</taxon>
        <taxon>Apicomplexa</taxon>
    </lineage>
</organism>
<evidence type="ECO:0000259" key="8">
    <source>
        <dbReference type="SMART" id="SM01390"/>
    </source>
</evidence>
<dbReference type="Gene3D" id="1.10.1050.10">
    <property type="entry name" value="Ribosomal Protein S4 Delta 41, Chain A, domain 1"/>
    <property type="match status" value="1"/>
</dbReference>
<comment type="similarity">
    <text evidence="1">Belongs to the universal ribosomal protein uS4 family.</text>
</comment>
<dbReference type="Pfam" id="PF00163">
    <property type="entry name" value="Ribosomal_S4"/>
    <property type="match status" value="1"/>
</dbReference>
<dbReference type="GO" id="GO:0019843">
    <property type="term" value="F:rRNA binding"/>
    <property type="evidence" value="ECO:0007669"/>
    <property type="project" value="UniProtKB-KW"/>
</dbReference>
<gene>
    <name evidence="9" type="primary">rps4</name>
</gene>
<dbReference type="PANTHER" id="PTHR11831">
    <property type="entry name" value="30S 40S RIBOSOMAL PROTEIN"/>
    <property type="match status" value="1"/>
</dbReference>
<dbReference type="EMBL" id="MH304845">
    <property type="protein sequence ID" value="AXP85391.1"/>
    <property type="molecule type" value="Genomic_DNA"/>
</dbReference>
<dbReference type="Gene3D" id="3.10.290.10">
    <property type="entry name" value="RNA-binding S4 domain"/>
    <property type="match status" value="1"/>
</dbReference>
<keyword evidence="4" id="KW-0689">Ribosomal protein</keyword>
<dbReference type="InterPro" id="IPR001912">
    <property type="entry name" value="Ribosomal_uS4_N"/>
</dbReference>
<proteinExistence type="inferred from homology"/>
<dbReference type="SUPFAM" id="SSF55174">
    <property type="entry name" value="Alpha-L RNA-binding motif"/>
    <property type="match status" value="1"/>
</dbReference>
<protein>
    <submittedName>
        <fullName evidence="9">Rps4</fullName>
    </submittedName>
</protein>
<evidence type="ECO:0000256" key="6">
    <source>
        <dbReference type="PROSITE-ProRule" id="PRU00182"/>
    </source>
</evidence>
<name>A0A346KN66_9APIC</name>
<dbReference type="NCBIfam" id="NF003717">
    <property type="entry name" value="PRK05327.1"/>
    <property type="match status" value="1"/>
</dbReference>
<dbReference type="InterPro" id="IPR036986">
    <property type="entry name" value="S4_RNA-bd_sf"/>
</dbReference>
<dbReference type="PANTHER" id="PTHR11831:SF4">
    <property type="entry name" value="SMALL RIBOSOMAL SUBUNIT PROTEIN US4M"/>
    <property type="match status" value="1"/>
</dbReference>
<dbReference type="SMART" id="SM00363">
    <property type="entry name" value="S4"/>
    <property type="match status" value="1"/>
</dbReference>
<dbReference type="CDD" id="cd00165">
    <property type="entry name" value="S4"/>
    <property type="match status" value="1"/>
</dbReference>